<proteinExistence type="predicted"/>
<dbReference type="GO" id="GO:0004301">
    <property type="term" value="F:epoxide hydrolase activity"/>
    <property type="evidence" value="ECO:0007669"/>
    <property type="project" value="UniProtKB-EC"/>
</dbReference>
<dbReference type="EC" id="3.3.2.10" evidence="3"/>
<feature type="domain" description="AB hydrolase-1" evidence="2">
    <location>
        <begin position="36"/>
        <end position="299"/>
    </location>
</feature>
<dbReference type="PRINTS" id="PR00412">
    <property type="entry name" value="EPOXHYDRLASE"/>
</dbReference>
<evidence type="ECO:0000313" key="4">
    <source>
        <dbReference type="Proteomes" id="UP000033740"/>
    </source>
</evidence>
<dbReference type="SUPFAM" id="SSF53474">
    <property type="entry name" value="alpha/beta-Hydrolases"/>
    <property type="match status" value="1"/>
</dbReference>
<dbReference type="PRINTS" id="PR00111">
    <property type="entry name" value="ABHYDROLASE"/>
</dbReference>
<protein>
    <submittedName>
        <fullName evidence="3">Soluble epoxide hydrolase</fullName>
        <ecNumber evidence="3">3.3.2.10</ecNumber>
    </submittedName>
</protein>
<evidence type="ECO:0000259" key="2">
    <source>
        <dbReference type="Pfam" id="PF00561"/>
    </source>
</evidence>
<accession>A0A0F0LPA4</accession>
<keyword evidence="1 3" id="KW-0378">Hydrolase</keyword>
<dbReference type="AlphaFoldDB" id="A0A0F0LPA4"/>
<dbReference type="PATRIC" id="fig|582680.6.peg.1236"/>
<reference evidence="3 4" key="1">
    <citation type="submission" date="2015-02" db="EMBL/GenBank/DDBJ databases">
        <title>Draft genome sequences of ten Microbacterium spp. with emphasis on heavy metal contaminated environments.</title>
        <authorList>
            <person name="Corretto E."/>
        </authorList>
    </citation>
    <scope>NUCLEOTIDE SEQUENCE [LARGE SCALE GENOMIC DNA]</scope>
    <source>
        <strain evidence="3 4">ARN176</strain>
    </source>
</reference>
<dbReference type="InterPro" id="IPR000639">
    <property type="entry name" value="Epox_hydrolase-like"/>
</dbReference>
<dbReference type="RefSeq" id="WP_045271297.1">
    <property type="nucleotide sequence ID" value="NZ_JYIX01000030.1"/>
</dbReference>
<sequence>MNSATHPISFPEPTIIAVNGVELEVFEAGRHNAGRPIVLCHGFPDLAYTWRNQVPALVAAGYRVIAPNQRGYGNSSRPAEVVAYDIEHLTGDLVALLDHFGYADATFIGHDWGAFVVWSLTLLHPERVNGVIALSLPYLVRGDVPWLDFMEAVLGSDYYFVHFNRKPGVADAVFDADPARFLNNLYRRNEPVMPPQPGMVLIETARTETPSGDPLLSESELSVYTTAFESSGFTGGINWYRNLNRAWHQLADADPIVQQPALMIYGERDAVAQAEHLATFVPDVEEISLDSGHWIHQERPEETNRAIVTWLKAQEASAG</sequence>
<dbReference type="Gene3D" id="3.40.50.1820">
    <property type="entry name" value="alpha/beta hydrolase"/>
    <property type="match status" value="1"/>
</dbReference>
<keyword evidence="4" id="KW-1185">Reference proteome</keyword>
<name>A0A0F0LPA4_9MICO</name>
<dbReference type="Pfam" id="PF00561">
    <property type="entry name" value="Abhydrolase_1"/>
    <property type="match status" value="1"/>
</dbReference>
<dbReference type="InterPro" id="IPR000073">
    <property type="entry name" value="AB_hydrolase_1"/>
</dbReference>
<dbReference type="Proteomes" id="UP000033740">
    <property type="component" value="Unassembled WGS sequence"/>
</dbReference>
<dbReference type="InterPro" id="IPR029058">
    <property type="entry name" value="AB_hydrolase_fold"/>
</dbReference>
<comment type="caution">
    <text evidence="3">The sequence shown here is derived from an EMBL/GenBank/DDBJ whole genome shotgun (WGS) entry which is preliminary data.</text>
</comment>
<evidence type="ECO:0000256" key="1">
    <source>
        <dbReference type="ARBA" id="ARBA00022801"/>
    </source>
</evidence>
<evidence type="ECO:0000313" key="3">
    <source>
        <dbReference type="EMBL" id="KJL34100.1"/>
    </source>
</evidence>
<dbReference type="PANTHER" id="PTHR43329">
    <property type="entry name" value="EPOXIDE HYDROLASE"/>
    <property type="match status" value="1"/>
</dbReference>
<dbReference type="EMBL" id="JYIX01000030">
    <property type="protein sequence ID" value="KJL34100.1"/>
    <property type="molecule type" value="Genomic_DNA"/>
</dbReference>
<gene>
    <name evidence="3" type="ORF">RS86_01199</name>
</gene>
<organism evidence="3 4">
    <name type="scientific">Microbacterium azadirachtae</name>
    <dbReference type="NCBI Taxonomy" id="582680"/>
    <lineage>
        <taxon>Bacteria</taxon>
        <taxon>Bacillati</taxon>
        <taxon>Actinomycetota</taxon>
        <taxon>Actinomycetes</taxon>
        <taxon>Micrococcales</taxon>
        <taxon>Microbacteriaceae</taxon>
        <taxon>Microbacterium</taxon>
    </lineage>
</organism>